<dbReference type="Pfam" id="PF01636">
    <property type="entry name" value="APH"/>
    <property type="match status" value="1"/>
</dbReference>
<dbReference type="Gene3D" id="3.90.1200.10">
    <property type="match status" value="1"/>
</dbReference>
<reference evidence="2 3" key="1">
    <citation type="submission" date="2020-08" db="EMBL/GenBank/DDBJ databases">
        <title>Genomic Encyclopedia of Type Strains, Phase IV (KMG-IV): sequencing the most valuable type-strain genomes for metagenomic binning, comparative biology and taxonomic classification.</title>
        <authorList>
            <person name="Goeker M."/>
        </authorList>
    </citation>
    <scope>NUCLEOTIDE SEQUENCE [LARGE SCALE GENOMIC DNA]</scope>
    <source>
        <strain evidence="2 3">DSM 21458</strain>
    </source>
</reference>
<name>A0A841I2L9_9DEIO</name>
<evidence type="ECO:0000313" key="2">
    <source>
        <dbReference type="EMBL" id="MBB6100061.1"/>
    </source>
</evidence>
<dbReference type="EMBL" id="JACHHG010000020">
    <property type="protein sequence ID" value="MBB6100061.1"/>
    <property type="molecule type" value="Genomic_DNA"/>
</dbReference>
<proteinExistence type="predicted"/>
<keyword evidence="2" id="KW-0418">Kinase</keyword>
<evidence type="ECO:0000313" key="3">
    <source>
        <dbReference type="Proteomes" id="UP000569951"/>
    </source>
</evidence>
<dbReference type="AlphaFoldDB" id="A0A841I2L9"/>
<dbReference type="InterPro" id="IPR002575">
    <property type="entry name" value="Aminoglycoside_PTrfase"/>
</dbReference>
<dbReference type="PANTHER" id="PTHR40086:SF1">
    <property type="entry name" value="CELL CYCLE REGULATOR CCRZ"/>
    <property type="match status" value="1"/>
</dbReference>
<accession>A0A841I2L9</accession>
<sequence length="271" mass="30265">MMKPVRHPDLTPLERRYGPLTRIGGGHHSEVYRADGAVLKVYRAPGLLDLEATHLRRAGLTDLLLAELREGELEVLVTRYFAGESVTAATLPAAFPALSRFLRGLHAEPTGQMVDVTALHRRLESFRYLEVHDLRPLFAAVEAALGHGLLETEARFCHLDLWSDNILTNAAGEVLVVDWVRAGPDDPMRDLALLKTGTLDLLPADTSLNLALELASGPHERARLRAYLALTCLHDLHWFTLHQPEAFQEQLLFKRERALHALERLEALALP</sequence>
<dbReference type="RefSeq" id="WP_183988797.1">
    <property type="nucleotide sequence ID" value="NZ_JACHHG010000020.1"/>
</dbReference>
<evidence type="ECO:0000259" key="1">
    <source>
        <dbReference type="Pfam" id="PF01636"/>
    </source>
</evidence>
<keyword evidence="3" id="KW-1185">Reference proteome</keyword>
<dbReference type="Proteomes" id="UP000569951">
    <property type="component" value="Unassembled WGS sequence"/>
</dbReference>
<keyword evidence="2" id="KW-0808">Transferase</keyword>
<dbReference type="PANTHER" id="PTHR40086">
    <property type="entry name" value="PHOSPHOTRANSFERASE YTMP-RELATED"/>
    <property type="match status" value="1"/>
</dbReference>
<gene>
    <name evidence="2" type="ORF">HNR42_003526</name>
</gene>
<dbReference type="GO" id="GO:0016301">
    <property type="term" value="F:kinase activity"/>
    <property type="evidence" value="ECO:0007669"/>
    <property type="project" value="UniProtKB-KW"/>
</dbReference>
<organism evidence="2 3">
    <name type="scientific">Deinobacterium chartae</name>
    <dbReference type="NCBI Taxonomy" id="521158"/>
    <lineage>
        <taxon>Bacteria</taxon>
        <taxon>Thermotogati</taxon>
        <taxon>Deinococcota</taxon>
        <taxon>Deinococci</taxon>
        <taxon>Deinococcales</taxon>
        <taxon>Deinococcaceae</taxon>
        <taxon>Deinobacterium</taxon>
    </lineage>
</organism>
<feature type="domain" description="Aminoglycoside phosphotransferase" evidence="1">
    <location>
        <begin position="21"/>
        <end position="225"/>
    </location>
</feature>
<dbReference type="SUPFAM" id="SSF56112">
    <property type="entry name" value="Protein kinase-like (PK-like)"/>
    <property type="match status" value="1"/>
</dbReference>
<protein>
    <submittedName>
        <fullName evidence="2">Aminoglycoside phosphotransferase (APT) family kinase protein</fullName>
    </submittedName>
</protein>
<dbReference type="InterPro" id="IPR011009">
    <property type="entry name" value="Kinase-like_dom_sf"/>
</dbReference>
<dbReference type="InterPro" id="IPR052077">
    <property type="entry name" value="CcrZ_PhaseVar_Mediator"/>
</dbReference>
<comment type="caution">
    <text evidence="2">The sequence shown here is derived from an EMBL/GenBank/DDBJ whole genome shotgun (WGS) entry which is preliminary data.</text>
</comment>